<dbReference type="EMBL" id="CAJPIN010002228">
    <property type="protein sequence ID" value="CAG2055220.1"/>
    <property type="molecule type" value="Genomic_DNA"/>
</dbReference>
<dbReference type="Proteomes" id="UP001153148">
    <property type="component" value="Unassembled WGS sequence"/>
</dbReference>
<accession>A0ABN7NQA2</accession>
<feature type="domain" description="CHK kinase-like" evidence="1">
    <location>
        <begin position="149"/>
        <end position="339"/>
    </location>
</feature>
<name>A0ABN7NQA2_TIMPD</name>
<gene>
    <name evidence="2" type="ORF">TPAB3V08_LOCUS2226</name>
</gene>
<dbReference type="SUPFAM" id="SSF56112">
    <property type="entry name" value="Protein kinase-like (PK-like)"/>
    <property type="match status" value="1"/>
</dbReference>
<proteinExistence type="predicted"/>
<keyword evidence="3" id="KW-1185">Reference proteome</keyword>
<organism evidence="2 3">
    <name type="scientific">Timema podura</name>
    <name type="common">Walking stick</name>
    <dbReference type="NCBI Taxonomy" id="61482"/>
    <lineage>
        <taxon>Eukaryota</taxon>
        <taxon>Metazoa</taxon>
        <taxon>Ecdysozoa</taxon>
        <taxon>Arthropoda</taxon>
        <taxon>Hexapoda</taxon>
        <taxon>Insecta</taxon>
        <taxon>Pterygota</taxon>
        <taxon>Neoptera</taxon>
        <taxon>Polyneoptera</taxon>
        <taxon>Phasmatodea</taxon>
        <taxon>Timematodea</taxon>
        <taxon>Timematoidea</taxon>
        <taxon>Timematidae</taxon>
        <taxon>Timema</taxon>
    </lineage>
</organism>
<protein>
    <recommendedName>
        <fullName evidence="1">CHK kinase-like domain-containing protein</fullName>
    </recommendedName>
</protein>
<sequence length="427" mass="48766">MQFESDLCESTDCEVTNMATETQSWLNKDLFQEVLQQSEHDLTITVTDVSAELAVGKGENYTSVLHRVSVTFKRGTGSDPEKLYLIIKVLPDNEVMRKFLTESRLFEKEGHAYQVLLPKVQRLIREKLDPEQSQPLAARSYQTKRPGTIILEDLSKLGFRVADRRKGLDLNHCTLALQALARFHAFTRVLVIEDPGILENYPESMLSEDHEEMNQKFIPPMYTFLASIIDGWSGFERFGDKIRGKSDNIIDILNKLVKPKEGAFNVLNHRGLLGQQHDVPVTEEVKDIRLIDLQIIRYGSPALDLQYFLTTSPNDEVREKKVDQLLEEYHRALTDNLLLLGMSSDLYSLETLKKEFNDCSFFGLNAAIQVLAAVVADPSDAFDVDNLTEEMMTSGEQSNPMEKALRGERFRNIFQKLLLKFEKEKVL</sequence>
<dbReference type="PANTHER" id="PTHR11012">
    <property type="entry name" value="PROTEIN KINASE-LIKE DOMAIN-CONTAINING"/>
    <property type="match status" value="1"/>
</dbReference>
<dbReference type="InterPro" id="IPR011009">
    <property type="entry name" value="Kinase-like_dom_sf"/>
</dbReference>
<dbReference type="InterPro" id="IPR004119">
    <property type="entry name" value="EcKL"/>
</dbReference>
<evidence type="ECO:0000259" key="1">
    <source>
        <dbReference type="SMART" id="SM00587"/>
    </source>
</evidence>
<evidence type="ECO:0000313" key="2">
    <source>
        <dbReference type="EMBL" id="CAG2055220.1"/>
    </source>
</evidence>
<evidence type="ECO:0000313" key="3">
    <source>
        <dbReference type="Proteomes" id="UP001153148"/>
    </source>
</evidence>
<dbReference type="InterPro" id="IPR015897">
    <property type="entry name" value="CHK_kinase-like"/>
</dbReference>
<comment type="caution">
    <text evidence="2">The sequence shown here is derived from an EMBL/GenBank/DDBJ whole genome shotgun (WGS) entry which is preliminary data.</text>
</comment>
<dbReference type="Pfam" id="PF02958">
    <property type="entry name" value="EcKL"/>
    <property type="match status" value="1"/>
</dbReference>
<reference evidence="2" key="1">
    <citation type="submission" date="2021-03" db="EMBL/GenBank/DDBJ databases">
        <authorList>
            <person name="Tran Van P."/>
        </authorList>
    </citation>
    <scope>NUCLEOTIDE SEQUENCE</scope>
</reference>
<dbReference type="PANTHER" id="PTHR11012:SF56">
    <property type="entry name" value="CHK KINASE-LIKE DOMAIN-CONTAINING PROTEIN-RELATED"/>
    <property type="match status" value="1"/>
</dbReference>
<dbReference type="SMART" id="SM00587">
    <property type="entry name" value="CHK"/>
    <property type="match status" value="1"/>
</dbReference>